<comment type="similarity">
    <text evidence="2">Belongs to the TFIIB family.</text>
</comment>
<dbReference type="EMBL" id="BT136454">
    <property type="protein sequence ID" value="AFK36249.1"/>
    <property type="molecule type" value="mRNA"/>
</dbReference>
<evidence type="ECO:0000256" key="4">
    <source>
        <dbReference type="ARBA" id="ARBA00022771"/>
    </source>
</evidence>
<evidence type="ECO:0000256" key="2">
    <source>
        <dbReference type="ARBA" id="ARBA00010857"/>
    </source>
</evidence>
<name>I3S7K7_LOTJA</name>
<protein>
    <submittedName>
        <fullName evidence="9">Uncharacterized protein</fullName>
    </submittedName>
</protein>
<evidence type="ECO:0000256" key="1">
    <source>
        <dbReference type="ARBA" id="ARBA00004123"/>
    </source>
</evidence>
<evidence type="ECO:0000256" key="7">
    <source>
        <dbReference type="ARBA" id="ARBA00023163"/>
    </source>
</evidence>
<dbReference type="InterPro" id="IPR000812">
    <property type="entry name" value="TFIIB"/>
</dbReference>
<reference evidence="9" key="1">
    <citation type="submission" date="2012-05" db="EMBL/GenBank/DDBJ databases">
        <authorList>
            <person name="Krishnakumar V."/>
            <person name="Cheung F."/>
            <person name="Xiao Y."/>
            <person name="Chan A."/>
            <person name="Moskal W.A."/>
            <person name="Town C.D."/>
        </authorList>
    </citation>
    <scope>NUCLEOTIDE SEQUENCE</scope>
</reference>
<sequence>MVFCDNCVKNVAGVRINDGLILCCDECGKVLENNYFSEEKISTGQSELSGRYVRTIQSEYSASRQRTLDRDYDEIKYLSLDDDNLANQALAFYRQIKQRRAEEAKKTWVLLNLLQRPLSKC</sequence>
<dbReference type="GO" id="GO:0008270">
    <property type="term" value="F:zinc ion binding"/>
    <property type="evidence" value="ECO:0007669"/>
    <property type="project" value="UniProtKB-KW"/>
</dbReference>
<dbReference type="AlphaFoldDB" id="I3S7K7"/>
<organism evidence="9">
    <name type="scientific">Lotus japonicus</name>
    <name type="common">Lotus corniculatus var. japonicus</name>
    <dbReference type="NCBI Taxonomy" id="34305"/>
    <lineage>
        <taxon>Eukaryota</taxon>
        <taxon>Viridiplantae</taxon>
        <taxon>Streptophyta</taxon>
        <taxon>Embryophyta</taxon>
        <taxon>Tracheophyta</taxon>
        <taxon>Spermatophyta</taxon>
        <taxon>Magnoliopsida</taxon>
        <taxon>eudicotyledons</taxon>
        <taxon>Gunneridae</taxon>
        <taxon>Pentapetalae</taxon>
        <taxon>rosids</taxon>
        <taxon>fabids</taxon>
        <taxon>Fabales</taxon>
        <taxon>Fabaceae</taxon>
        <taxon>Papilionoideae</taxon>
        <taxon>50 kb inversion clade</taxon>
        <taxon>NPAAA clade</taxon>
        <taxon>Hologalegina</taxon>
        <taxon>robinioid clade</taxon>
        <taxon>Loteae</taxon>
        <taxon>Lotus</taxon>
    </lineage>
</organism>
<dbReference type="GO" id="GO:0000995">
    <property type="term" value="F:RNA polymerase III general transcription initiation factor activity"/>
    <property type="evidence" value="ECO:0007669"/>
    <property type="project" value="TreeGrafter"/>
</dbReference>
<accession>I3S7K7</accession>
<dbReference type="PANTHER" id="PTHR11618:SF4">
    <property type="entry name" value="TRANSCRIPTION FACTOR IIIB 90 KDA SUBUNIT"/>
    <property type="match status" value="1"/>
</dbReference>
<evidence type="ECO:0000256" key="6">
    <source>
        <dbReference type="ARBA" id="ARBA00023015"/>
    </source>
</evidence>
<evidence type="ECO:0000256" key="3">
    <source>
        <dbReference type="ARBA" id="ARBA00022723"/>
    </source>
</evidence>
<dbReference type="PANTHER" id="PTHR11618">
    <property type="entry name" value="TRANSCRIPTION INITIATION FACTOR IIB-RELATED"/>
    <property type="match status" value="1"/>
</dbReference>
<keyword evidence="3" id="KW-0479">Metal-binding</keyword>
<keyword evidence="7" id="KW-0804">Transcription</keyword>
<evidence type="ECO:0000256" key="5">
    <source>
        <dbReference type="ARBA" id="ARBA00022833"/>
    </source>
</evidence>
<keyword evidence="8" id="KW-0539">Nucleus</keyword>
<keyword evidence="6" id="KW-0805">Transcription regulation</keyword>
<dbReference type="GO" id="GO:0097550">
    <property type="term" value="C:transcription preinitiation complex"/>
    <property type="evidence" value="ECO:0007669"/>
    <property type="project" value="TreeGrafter"/>
</dbReference>
<proteinExistence type="evidence at transcript level"/>
<dbReference type="GO" id="GO:0070897">
    <property type="term" value="P:transcription preinitiation complex assembly"/>
    <property type="evidence" value="ECO:0007669"/>
    <property type="project" value="InterPro"/>
</dbReference>
<keyword evidence="5" id="KW-0862">Zinc</keyword>
<dbReference type="GO" id="GO:0001006">
    <property type="term" value="F:RNA polymerase III type 3 promoter sequence-specific DNA binding"/>
    <property type="evidence" value="ECO:0007669"/>
    <property type="project" value="TreeGrafter"/>
</dbReference>
<dbReference type="GO" id="GO:0005634">
    <property type="term" value="C:nucleus"/>
    <property type="evidence" value="ECO:0007669"/>
    <property type="project" value="UniProtKB-SubCell"/>
</dbReference>
<comment type="subcellular location">
    <subcellularLocation>
        <location evidence="1">Nucleus</location>
    </subcellularLocation>
</comment>
<dbReference type="GO" id="GO:0000126">
    <property type="term" value="C:transcription factor TFIIIB complex"/>
    <property type="evidence" value="ECO:0007669"/>
    <property type="project" value="TreeGrafter"/>
</dbReference>
<keyword evidence="4" id="KW-0863">Zinc-finger</keyword>
<evidence type="ECO:0000256" key="8">
    <source>
        <dbReference type="ARBA" id="ARBA00023242"/>
    </source>
</evidence>
<evidence type="ECO:0000313" key="9">
    <source>
        <dbReference type="EMBL" id="AFK36249.1"/>
    </source>
</evidence>